<evidence type="ECO:0000313" key="2">
    <source>
        <dbReference type="Proteomes" id="UP000886998"/>
    </source>
</evidence>
<name>A0A8X6YWN4_9ARAC</name>
<proteinExistence type="predicted"/>
<keyword evidence="2" id="KW-1185">Reference proteome</keyword>
<accession>A0A8X6YWN4</accession>
<dbReference type="AlphaFoldDB" id="A0A8X6YWN4"/>
<organism evidence="1 2">
    <name type="scientific">Trichonephila inaurata madagascariensis</name>
    <dbReference type="NCBI Taxonomy" id="2747483"/>
    <lineage>
        <taxon>Eukaryota</taxon>
        <taxon>Metazoa</taxon>
        <taxon>Ecdysozoa</taxon>
        <taxon>Arthropoda</taxon>
        <taxon>Chelicerata</taxon>
        <taxon>Arachnida</taxon>
        <taxon>Araneae</taxon>
        <taxon>Araneomorphae</taxon>
        <taxon>Entelegynae</taxon>
        <taxon>Araneoidea</taxon>
        <taxon>Nephilidae</taxon>
        <taxon>Trichonephila</taxon>
        <taxon>Trichonephila inaurata</taxon>
    </lineage>
</organism>
<comment type="caution">
    <text evidence="1">The sequence shown here is derived from an EMBL/GenBank/DDBJ whole genome shotgun (WGS) entry which is preliminary data.</text>
</comment>
<sequence length="97" mass="10948">MKYCYQMLLVVYGQDTVSFSIFKIYAQVVPTHGFVNTLTANVSDEDNIKKLQDLLVKDNWHSMVMLSKDIGVSIGIVCNKGLLDNSRPLTPIVARHF</sequence>
<protein>
    <submittedName>
        <fullName evidence="1">Uncharacterized protein</fullName>
    </submittedName>
</protein>
<dbReference type="Proteomes" id="UP000886998">
    <property type="component" value="Unassembled WGS sequence"/>
</dbReference>
<dbReference type="EMBL" id="BMAV01023037">
    <property type="protein sequence ID" value="GFY78496.1"/>
    <property type="molecule type" value="Genomic_DNA"/>
</dbReference>
<gene>
    <name evidence="1" type="ORF">TNIN_265391</name>
</gene>
<evidence type="ECO:0000313" key="1">
    <source>
        <dbReference type="EMBL" id="GFY78496.1"/>
    </source>
</evidence>
<reference evidence="1" key="1">
    <citation type="submission" date="2020-08" db="EMBL/GenBank/DDBJ databases">
        <title>Multicomponent nature underlies the extraordinary mechanical properties of spider dragline silk.</title>
        <authorList>
            <person name="Kono N."/>
            <person name="Nakamura H."/>
            <person name="Mori M."/>
            <person name="Yoshida Y."/>
            <person name="Ohtoshi R."/>
            <person name="Malay A.D."/>
            <person name="Moran D.A.P."/>
            <person name="Tomita M."/>
            <person name="Numata K."/>
            <person name="Arakawa K."/>
        </authorList>
    </citation>
    <scope>NUCLEOTIDE SEQUENCE</scope>
</reference>